<evidence type="ECO:0000313" key="3">
    <source>
        <dbReference type="EMBL" id="RSH77695.1"/>
    </source>
</evidence>
<evidence type="ECO:0000259" key="2">
    <source>
        <dbReference type="Pfam" id="PF25534"/>
    </source>
</evidence>
<feature type="compositionally biased region" description="Low complexity" evidence="1">
    <location>
        <begin position="249"/>
        <end position="262"/>
    </location>
</feature>
<dbReference type="Proteomes" id="UP000279236">
    <property type="component" value="Unassembled WGS sequence"/>
</dbReference>
<feature type="compositionally biased region" description="Basic and acidic residues" evidence="1">
    <location>
        <begin position="263"/>
        <end position="302"/>
    </location>
</feature>
<protein>
    <recommendedName>
        <fullName evidence="2">DUF7918 domain-containing protein</fullName>
    </recommendedName>
</protein>
<dbReference type="STRING" id="105984.A0A427XFN0"/>
<dbReference type="InterPro" id="IPR057678">
    <property type="entry name" value="DUF7918"/>
</dbReference>
<dbReference type="GeneID" id="39587805"/>
<feature type="compositionally biased region" description="Basic and acidic residues" evidence="1">
    <location>
        <begin position="310"/>
        <end position="320"/>
    </location>
</feature>
<dbReference type="EMBL" id="RSCE01000015">
    <property type="protein sequence ID" value="RSH77695.1"/>
    <property type="molecule type" value="Genomic_DNA"/>
</dbReference>
<accession>A0A427XFN0</accession>
<gene>
    <name evidence="3" type="ORF">EHS24_003262</name>
</gene>
<dbReference type="RefSeq" id="XP_028472842.1">
    <property type="nucleotide sequence ID" value="XM_028618954.1"/>
</dbReference>
<feature type="domain" description="DUF7918" evidence="2">
    <location>
        <begin position="21"/>
        <end position="218"/>
    </location>
</feature>
<dbReference type="Pfam" id="PF25534">
    <property type="entry name" value="DUF7918"/>
    <property type="match status" value="1"/>
</dbReference>
<proteinExistence type="predicted"/>
<dbReference type="AlphaFoldDB" id="A0A427XFN0"/>
<keyword evidence="4" id="KW-1185">Reference proteome</keyword>
<feature type="region of interest" description="Disordered" evidence="1">
    <location>
        <begin position="232"/>
        <end position="320"/>
    </location>
</feature>
<reference evidence="3 4" key="1">
    <citation type="submission" date="2018-11" db="EMBL/GenBank/DDBJ databases">
        <title>Genome sequence of Apiotrichum porosum DSM 27194.</title>
        <authorList>
            <person name="Aliyu H."/>
            <person name="Gorte O."/>
            <person name="Ochsenreither K."/>
        </authorList>
    </citation>
    <scope>NUCLEOTIDE SEQUENCE [LARGE SCALE GENOMIC DNA]</scope>
    <source>
        <strain evidence="3 4">DSM 27194</strain>
    </source>
</reference>
<feature type="compositionally biased region" description="Polar residues" evidence="1">
    <location>
        <begin position="232"/>
        <end position="248"/>
    </location>
</feature>
<sequence>MKINAGFWTDWEVFIRAKDGGERLAEYKVEYIPSVGIEEQTVKLHVECIHGQEFEICVDRPNGGKITARVRYTVDGRRLGSKFHLSNNPTALVLGETYEEVKGVAMAKSLQFGCLEPVEDGPKLSKDSALGTIVVQLEAGEAVIVGRGLPYVPQPAKTTIDEKSKKGMVSSFVGGVLTNTVAKEVTYMNLVHTAGTPKFKVVFSYGTRASLLAADVIPGQFNVMPINSLNADQSDNDIKPSTGTANGPSSSNRSQTSTSANNKVKEEVGDVKEEVGQVKAETSEAKDQDQVPKAKEEIKADVKVGGTQVKQDRDKAKKDVPKVEVVHPILKEVGPKDDDVIDLTQDPDMFEELEIIDLTQDLDDMELS</sequence>
<evidence type="ECO:0000313" key="4">
    <source>
        <dbReference type="Proteomes" id="UP000279236"/>
    </source>
</evidence>
<evidence type="ECO:0000256" key="1">
    <source>
        <dbReference type="SAM" id="MobiDB-lite"/>
    </source>
</evidence>
<name>A0A427XFN0_9TREE</name>
<comment type="caution">
    <text evidence="3">The sequence shown here is derived from an EMBL/GenBank/DDBJ whole genome shotgun (WGS) entry which is preliminary data.</text>
</comment>
<organism evidence="3 4">
    <name type="scientific">Apiotrichum porosum</name>
    <dbReference type="NCBI Taxonomy" id="105984"/>
    <lineage>
        <taxon>Eukaryota</taxon>
        <taxon>Fungi</taxon>
        <taxon>Dikarya</taxon>
        <taxon>Basidiomycota</taxon>
        <taxon>Agaricomycotina</taxon>
        <taxon>Tremellomycetes</taxon>
        <taxon>Trichosporonales</taxon>
        <taxon>Trichosporonaceae</taxon>
        <taxon>Apiotrichum</taxon>
    </lineage>
</organism>